<evidence type="ECO:0000313" key="5">
    <source>
        <dbReference type="Proteomes" id="UP001448858"/>
    </source>
</evidence>
<keyword evidence="5" id="KW-1185">Reference proteome</keyword>
<organism evidence="4 5">
    <name type="scientific">Arthrobacter citreus</name>
    <dbReference type="NCBI Taxonomy" id="1670"/>
    <lineage>
        <taxon>Bacteria</taxon>
        <taxon>Bacillati</taxon>
        <taxon>Actinomycetota</taxon>
        <taxon>Actinomycetes</taxon>
        <taxon>Micrococcales</taxon>
        <taxon>Micrococcaceae</taxon>
        <taxon>Arthrobacter</taxon>
    </lineage>
</organism>
<proteinExistence type="predicted"/>
<feature type="signal peptide" evidence="3">
    <location>
        <begin position="1"/>
        <end position="38"/>
    </location>
</feature>
<evidence type="ECO:0008006" key="6">
    <source>
        <dbReference type="Google" id="ProtNLM"/>
    </source>
</evidence>
<evidence type="ECO:0000313" key="4">
    <source>
        <dbReference type="EMBL" id="WZP14610.1"/>
    </source>
</evidence>
<dbReference type="PROSITE" id="PS51318">
    <property type="entry name" value="TAT"/>
    <property type="match status" value="1"/>
</dbReference>
<accession>A0ABZ2ZR92</accession>
<feature type="transmembrane region" description="Helical" evidence="2">
    <location>
        <begin position="278"/>
        <end position="298"/>
    </location>
</feature>
<sequence length="304" mass="31194">MNRFTASTAGWCRRLIGATAVGAVAAAVSLAGAPGAFAANDYLEFSLDGKTYAPSIAGPIFTDALQFVPGATTSATIWIRNGSGEPARLSSAAIMVRSDPELNRQLGLAAGLTSNLPVRSLMGGVGSCTDVPEIWDMAAGEELELGLVVDLSTDASNDTMNRSADFDVVFLLESQDAAPRQACDALSGPVQPPAGSATPPEDLSGSAANGTRQELVTLPGTSGGGPAALSNTVFPAALPERQVETRPPQAAAPAVQQPPAEIVPAGFQSTVEPIIRSLSGTLLIAVFVLFAAAVVFRVREGRYE</sequence>
<feature type="region of interest" description="Disordered" evidence="1">
    <location>
        <begin position="181"/>
        <end position="207"/>
    </location>
</feature>
<dbReference type="RefSeq" id="WP_342022261.1">
    <property type="nucleotide sequence ID" value="NZ_CP151657.1"/>
</dbReference>
<name>A0ABZ2ZR92_9MICC</name>
<protein>
    <recommendedName>
        <fullName evidence="6">Peptidase</fullName>
    </recommendedName>
</protein>
<reference evidence="4 5" key="1">
    <citation type="submission" date="2024-04" db="EMBL/GenBank/DDBJ databases">
        <title>Arthrobacter sp. from Plains bison fecal sample.</title>
        <authorList>
            <person name="Ruzzini A."/>
        </authorList>
    </citation>
    <scope>NUCLEOTIDE SEQUENCE [LARGE SCALE GENOMIC DNA]</scope>
    <source>
        <strain evidence="4 5">EINP1</strain>
    </source>
</reference>
<evidence type="ECO:0000256" key="1">
    <source>
        <dbReference type="SAM" id="MobiDB-lite"/>
    </source>
</evidence>
<keyword evidence="2" id="KW-1133">Transmembrane helix</keyword>
<evidence type="ECO:0000256" key="3">
    <source>
        <dbReference type="SAM" id="SignalP"/>
    </source>
</evidence>
<feature type="chain" id="PRO_5046960877" description="Peptidase" evidence="3">
    <location>
        <begin position="39"/>
        <end position="304"/>
    </location>
</feature>
<evidence type="ECO:0000256" key="2">
    <source>
        <dbReference type="SAM" id="Phobius"/>
    </source>
</evidence>
<dbReference type="Proteomes" id="UP001448858">
    <property type="component" value="Chromosome"/>
</dbReference>
<dbReference type="InterPro" id="IPR006311">
    <property type="entry name" value="TAT_signal"/>
</dbReference>
<dbReference type="EMBL" id="CP151657">
    <property type="protein sequence ID" value="WZP14610.1"/>
    <property type="molecule type" value="Genomic_DNA"/>
</dbReference>
<keyword evidence="2" id="KW-0472">Membrane</keyword>
<keyword evidence="2" id="KW-0812">Transmembrane</keyword>
<gene>
    <name evidence="4" type="ORF">AAE021_10390</name>
</gene>
<keyword evidence="3" id="KW-0732">Signal</keyword>